<dbReference type="InterPro" id="IPR035437">
    <property type="entry name" value="SNase_OB-fold_sf"/>
</dbReference>
<dbReference type="OrthoDB" id="4376109at2"/>
<organism evidence="5 6">
    <name type="scientific">Halalkalibacter wakoensis JCM 9140</name>
    <dbReference type="NCBI Taxonomy" id="1236970"/>
    <lineage>
        <taxon>Bacteria</taxon>
        <taxon>Bacillati</taxon>
        <taxon>Bacillota</taxon>
        <taxon>Bacilli</taxon>
        <taxon>Bacillales</taxon>
        <taxon>Bacillaceae</taxon>
        <taxon>Halalkalibacter</taxon>
    </lineage>
</organism>
<reference evidence="5" key="1">
    <citation type="journal article" date="2014" name="Genome Announc.">
        <title>Draft Genome Sequences of Three Alkaliphilic Bacillus Strains, Bacillus wakoensis JCM 9140T, Bacillus akibai JCM 9157T, and Bacillus hemicellulosilyticus JCM 9152T.</title>
        <authorList>
            <person name="Yuki M."/>
            <person name="Oshima K."/>
            <person name="Suda W."/>
            <person name="Oshida Y."/>
            <person name="Kitamura K."/>
            <person name="Iida T."/>
            <person name="Hattori M."/>
            <person name="Ohkuma M."/>
        </authorList>
    </citation>
    <scope>NUCLEOTIDE SEQUENCE [LARGE SCALE GENOMIC DNA]</scope>
    <source>
        <strain evidence="5">JCM 9140</strain>
    </source>
</reference>
<keyword evidence="3" id="KW-0378">Hydrolase</keyword>
<proteinExistence type="predicted"/>
<evidence type="ECO:0000313" key="5">
    <source>
        <dbReference type="EMBL" id="GAE27210.1"/>
    </source>
</evidence>
<evidence type="ECO:0000256" key="1">
    <source>
        <dbReference type="ARBA" id="ARBA00022722"/>
    </source>
</evidence>
<accession>W4Q5H8</accession>
<dbReference type="Pfam" id="PF00565">
    <property type="entry name" value="SNase"/>
    <property type="match status" value="1"/>
</dbReference>
<keyword evidence="1" id="KW-0540">Nuclease</keyword>
<dbReference type="PROSITE" id="PS51257">
    <property type="entry name" value="PROKAR_LIPOPROTEIN"/>
    <property type="match status" value="1"/>
</dbReference>
<protein>
    <submittedName>
        <fullName evidence="5">Phage-encoded chromosome degrading nuclease YokF</fullName>
    </submittedName>
</protein>
<sequence>MKKERVFEGMRLSRIVVGLFVVFLCACAPVEQEVTEGILASDALFWDGQFIVADVERVVDGDTIRITNLNVDYVSDAQLVEELLQIRTPLRVRFLAIDTPEWTNEKQWYGKESTELVQQLLSEENVVIEIDENADFDRFDRLLGHVFTTQGVNVQEELLRNGLARVAYLYDDYQYVDMYIEAEAAAKDEELHIHSIPDYVTERGFDMSVVE</sequence>
<dbReference type="Gene3D" id="2.40.50.90">
    <property type="match status" value="1"/>
</dbReference>
<dbReference type="InterPro" id="IPR016071">
    <property type="entry name" value="Staphylococal_nuclease_OB-fold"/>
</dbReference>
<dbReference type="Proteomes" id="UP000018890">
    <property type="component" value="Unassembled WGS sequence"/>
</dbReference>
<dbReference type="AlphaFoldDB" id="W4Q5H8"/>
<comment type="caution">
    <text evidence="5">The sequence shown here is derived from an EMBL/GenBank/DDBJ whole genome shotgun (WGS) entry which is preliminary data.</text>
</comment>
<evidence type="ECO:0000259" key="4">
    <source>
        <dbReference type="PROSITE" id="PS50830"/>
    </source>
</evidence>
<dbReference type="PANTHER" id="PTHR12302">
    <property type="entry name" value="EBNA2 BINDING PROTEIN P100"/>
    <property type="match status" value="1"/>
</dbReference>
<dbReference type="GO" id="GO:0004519">
    <property type="term" value="F:endonuclease activity"/>
    <property type="evidence" value="ECO:0007669"/>
    <property type="project" value="UniProtKB-KW"/>
</dbReference>
<dbReference type="STRING" id="1236970.JCM9140_3337"/>
<dbReference type="SUPFAM" id="SSF50199">
    <property type="entry name" value="Staphylococcal nuclease"/>
    <property type="match status" value="1"/>
</dbReference>
<dbReference type="PANTHER" id="PTHR12302:SF3">
    <property type="entry name" value="SERINE_THREONINE-PROTEIN KINASE 31"/>
    <property type="match status" value="1"/>
</dbReference>
<evidence type="ECO:0000256" key="2">
    <source>
        <dbReference type="ARBA" id="ARBA00022759"/>
    </source>
</evidence>
<evidence type="ECO:0000256" key="3">
    <source>
        <dbReference type="ARBA" id="ARBA00022801"/>
    </source>
</evidence>
<name>W4Q5H8_9BACI</name>
<dbReference type="SMART" id="SM00318">
    <property type="entry name" value="SNc"/>
    <property type="match status" value="1"/>
</dbReference>
<dbReference type="GO" id="GO:0016787">
    <property type="term" value="F:hydrolase activity"/>
    <property type="evidence" value="ECO:0007669"/>
    <property type="project" value="UniProtKB-KW"/>
</dbReference>
<dbReference type="EMBL" id="BAUT01000042">
    <property type="protein sequence ID" value="GAE27210.1"/>
    <property type="molecule type" value="Genomic_DNA"/>
</dbReference>
<feature type="domain" description="TNase-like" evidence="4">
    <location>
        <begin position="49"/>
        <end position="196"/>
    </location>
</feature>
<evidence type="ECO:0000313" key="6">
    <source>
        <dbReference type="Proteomes" id="UP000018890"/>
    </source>
</evidence>
<gene>
    <name evidence="5" type="ORF">JCM9140_3337</name>
</gene>
<keyword evidence="2" id="KW-0255">Endonuclease</keyword>
<keyword evidence="6" id="KW-1185">Reference proteome</keyword>
<dbReference type="PROSITE" id="PS50830">
    <property type="entry name" value="TNASE_3"/>
    <property type="match status" value="1"/>
</dbReference>